<name>A0A0C3AVS7_SERVB</name>
<dbReference type="EMBL" id="KN824292">
    <property type="protein sequence ID" value="KIM28610.1"/>
    <property type="molecule type" value="Genomic_DNA"/>
</dbReference>
<dbReference type="InterPro" id="IPR011333">
    <property type="entry name" value="SKP1/BTB/POZ_sf"/>
</dbReference>
<dbReference type="Gene3D" id="3.30.710.10">
    <property type="entry name" value="Potassium Channel Kv1.1, Chain A"/>
    <property type="match status" value="1"/>
</dbReference>
<dbReference type="OrthoDB" id="3027208at2759"/>
<reference evidence="2" key="2">
    <citation type="submission" date="2015-01" db="EMBL/GenBank/DDBJ databases">
        <title>Evolutionary Origins and Diversification of the Mycorrhizal Mutualists.</title>
        <authorList>
            <consortium name="DOE Joint Genome Institute"/>
            <consortium name="Mycorrhizal Genomics Consortium"/>
            <person name="Kohler A."/>
            <person name="Kuo A."/>
            <person name="Nagy L.G."/>
            <person name="Floudas D."/>
            <person name="Copeland A."/>
            <person name="Barry K.W."/>
            <person name="Cichocki N."/>
            <person name="Veneault-Fourrey C."/>
            <person name="LaButti K."/>
            <person name="Lindquist E.A."/>
            <person name="Lipzen A."/>
            <person name="Lundell T."/>
            <person name="Morin E."/>
            <person name="Murat C."/>
            <person name="Riley R."/>
            <person name="Ohm R."/>
            <person name="Sun H."/>
            <person name="Tunlid A."/>
            <person name="Henrissat B."/>
            <person name="Grigoriev I.V."/>
            <person name="Hibbett D.S."/>
            <person name="Martin F."/>
        </authorList>
    </citation>
    <scope>NUCLEOTIDE SEQUENCE [LARGE SCALE GENOMIC DNA]</scope>
    <source>
        <strain evidence="2">MAFF 305830</strain>
    </source>
</reference>
<organism evidence="1 2">
    <name type="scientific">Serendipita vermifera MAFF 305830</name>
    <dbReference type="NCBI Taxonomy" id="933852"/>
    <lineage>
        <taxon>Eukaryota</taxon>
        <taxon>Fungi</taxon>
        <taxon>Dikarya</taxon>
        <taxon>Basidiomycota</taxon>
        <taxon>Agaricomycotina</taxon>
        <taxon>Agaricomycetes</taxon>
        <taxon>Sebacinales</taxon>
        <taxon>Serendipitaceae</taxon>
        <taxon>Serendipita</taxon>
    </lineage>
</organism>
<dbReference type="STRING" id="933852.A0A0C3AVS7"/>
<dbReference type="HOGENOM" id="CLU_093557_0_0_1"/>
<accession>A0A0C3AVS7</accession>
<dbReference type="Proteomes" id="UP000054097">
    <property type="component" value="Unassembled WGS sequence"/>
</dbReference>
<evidence type="ECO:0000313" key="1">
    <source>
        <dbReference type="EMBL" id="KIM28610.1"/>
    </source>
</evidence>
<reference evidence="1 2" key="1">
    <citation type="submission" date="2014-04" db="EMBL/GenBank/DDBJ databases">
        <authorList>
            <consortium name="DOE Joint Genome Institute"/>
            <person name="Kuo A."/>
            <person name="Zuccaro A."/>
            <person name="Kohler A."/>
            <person name="Nagy L.G."/>
            <person name="Floudas D."/>
            <person name="Copeland A."/>
            <person name="Barry K.W."/>
            <person name="Cichocki N."/>
            <person name="Veneault-Fourrey C."/>
            <person name="LaButti K."/>
            <person name="Lindquist E.A."/>
            <person name="Lipzen A."/>
            <person name="Lundell T."/>
            <person name="Morin E."/>
            <person name="Murat C."/>
            <person name="Sun H."/>
            <person name="Tunlid A."/>
            <person name="Henrissat B."/>
            <person name="Grigoriev I.V."/>
            <person name="Hibbett D.S."/>
            <person name="Martin F."/>
            <person name="Nordberg H.P."/>
            <person name="Cantor M.N."/>
            <person name="Hua S.X."/>
        </authorList>
    </citation>
    <scope>NUCLEOTIDE SEQUENCE [LARGE SCALE GENOMIC DNA]</scope>
    <source>
        <strain evidence="1 2">MAFF 305830</strain>
    </source>
</reference>
<gene>
    <name evidence="1" type="ORF">M408DRAFT_329376</name>
</gene>
<keyword evidence="2" id="KW-1185">Reference proteome</keyword>
<proteinExistence type="predicted"/>
<dbReference type="AlphaFoldDB" id="A0A0C3AVS7"/>
<protein>
    <recommendedName>
        <fullName evidence="3">BTB domain-containing protein</fullName>
    </recommendedName>
</protein>
<sequence>MSIDDYSTGEPRKHHSLYFEDGNFVMQVENAIFKVHQSLLSRYSVVISEMLAAPSQGESKDGTDEKPLVFPDDSALGWELLLSIQYARPRINPEIFNGKQMLWILPIAHKYCMEEIEADVINELKKNISMDGYVDLMVASQIVGSDELHQTGLKGLISSQTAPNLDQAIRIGVEATHAVMLACIVNAQIQRSTLASDNRECRHCGSFTNWKCATPACHKRQT</sequence>
<evidence type="ECO:0000313" key="2">
    <source>
        <dbReference type="Proteomes" id="UP000054097"/>
    </source>
</evidence>
<evidence type="ECO:0008006" key="3">
    <source>
        <dbReference type="Google" id="ProtNLM"/>
    </source>
</evidence>